<keyword evidence="2" id="KW-1185">Reference proteome</keyword>
<dbReference type="RefSeq" id="WP_118941955.1">
    <property type="nucleotide sequence ID" value="NZ_CP032125.1"/>
</dbReference>
<sequence>MSDETITDVAEFNFPFKKHVTLKNVAYDNGSNWLRVTIREQRRFTIFDLDPESAAGFGATLSEWAKENQG</sequence>
<dbReference type="Proteomes" id="UP000261704">
    <property type="component" value="Chromosome"/>
</dbReference>
<gene>
    <name evidence="1" type="ORF">BAR1_04740</name>
</gene>
<accession>A0A347UEM0</accession>
<reference evidence="1 2" key="1">
    <citation type="submission" date="2018-09" db="EMBL/GenBank/DDBJ databases">
        <title>Profundibacter amoris BAR1 gen. nov., sp. nov., a new member of the Roseobacter clade isolated at Lokis Castle Vent Field on the Arctic Mid-Oceanic Ridge.</title>
        <authorList>
            <person name="Le Moine Bauer S."/>
            <person name="Sjoeberg A.G."/>
            <person name="L'Haridon S."/>
            <person name="Stokke R."/>
            <person name="Roalkvam I."/>
            <person name="Steen I.H."/>
            <person name="Dahle H."/>
        </authorList>
    </citation>
    <scope>NUCLEOTIDE SEQUENCE [LARGE SCALE GENOMIC DNA]</scope>
    <source>
        <strain evidence="1 2">BAR1</strain>
    </source>
</reference>
<evidence type="ECO:0000313" key="2">
    <source>
        <dbReference type="Proteomes" id="UP000261704"/>
    </source>
</evidence>
<dbReference type="OrthoDB" id="8449787at2"/>
<dbReference type="EMBL" id="CP032125">
    <property type="protein sequence ID" value="AXX97298.1"/>
    <property type="molecule type" value="Genomic_DNA"/>
</dbReference>
<protein>
    <submittedName>
        <fullName evidence="1">Uncharacterized protein</fullName>
    </submittedName>
</protein>
<dbReference type="KEGG" id="pamo:BAR1_04740"/>
<dbReference type="InterPro" id="IPR054240">
    <property type="entry name" value="DUF6967"/>
</dbReference>
<dbReference type="AlphaFoldDB" id="A0A347UEM0"/>
<name>A0A347UEM0_9RHOB</name>
<proteinExistence type="predicted"/>
<dbReference type="Pfam" id="PF22295">
    <property type="entry name" value="DUF6967"/>
    <property type="match status" value="1"/>
</dbReference>
<organism evidence="1 2">
    <name type="scientific">Profundibacter amoris</name>
    <dbReference type="NCBI Taxonomy" id="2171755"/>
    <lineage>
        <taxon>Bacteria</taxon>
        <taxon>Pseudomonadati</taxon>
        <taxon>Pseudomonadota</taxon>
        <taxon>Alphaproteobacteria</taxon>
        <taxon>Rhodobacterales</taxon>
        <taxon>Paracoccaceae</taxon>
        <taxon>Profundibacter</taxon>
    </lineage>
</organism>
<evidence type="ECO:0000313" key="1">
    <source>
        <dbReference type="EMBL" id="AXX97298.1"/>
    </source>
</evidence>